<gene>
    <name evidence="1" type="ordered locus">CLDAP_24150</name>
</gene>
<evidence type="ECO:0000313" key="2">
    <source>
        <dbReference type="Proteomes" id="UP000007880"/>
    </source>
</evidence>
<evidence type="ECO:0000313" key="1">
    <source>
        <dbReference type="EMBL" id="BAM00455.1"/>
    </source>
</evidence>
<keyword evidence="2" id="KW-1185">Reference proteome</keyword>
<dbReference type="Pfam" id="PF03683">
    <property type="entry name" value="UPF0175"/>
    <property type="match status" value="1"/>
</dbReference>
<name>I0I5B7_CALAS</name>
<dbReference type="EMBL" id="AP012337">
    <property type="protein sequence ID" value="BAM00455.1"/>
    <property type="molecule type" value="Genomic_DNA"/>
</dbReference>
<sequence length="114" mass="13239">MAVKIPSLPDEWLIQELPALWRERPDLIHPLLHRLLSESKELSWYLVIRAYQERRVNLGKAAELLGLHELELRERFLELGIPLRLGPADPAEARAEVEAVRTWYSPVTSLQELL</sequence>
<reference evidence="1 2" key="1">
    <citation type="submission" date="2012-02" db="EMBL/GenBank/DDBJ databases">
        <title>Complete genome sequence of Caldilinea aerophila DSM 14535 (= NBRC 102666).</title>
        <authorList>
            <person name="Oguchi A."/>
            <person name="Hosoyama A."/>
            <person name="Sekine M."/>
            <person name="Fukai R."/>
            <person name="Kato Y."/>
            <person name="Nakamura S."/>
            <person name="Hanada S."/>
            <person name="Yamazaki S."/>
            <person name="Fujita N."/>
        </authorList>
    </citation>
    <scope>NUCLEOTIDE SEQUENCE [LARGE SCALE GENOMIC DNA]</scope>
    <source>
        <strain evidence="2">DSM 14535 / JCM 11387 / NBRC 104270 / STL-6-O1</strain>
    </source>
</reference>
<accession>I0I5B7</accession>
<dbReference type="AlphaFoldDB" id="I0I5B7"/>
<dbReference type="InterPro" id="IPR005368">
    <property type="entry name" value="UPF0175"/>
</dbReference>
<protein>
    <submittedName>
        <fullName evidence="1">Uncharacterized protein</fullName>
    </submittedName>
</protein>
<dbReference type="KEGG" id="cap:CLDAP_24150"/>
<proteinExistence type="predicted"/>
<organism evidence="1 2">
    <name type="scientific">Caldilinea aerophila (strain DSM 14535 / JCM 11387 / NBRC 104270 / STL-6-O1)</name>
    <dbReference type="NCBI Taxonomy" id="926550"/>
    <lineage>
        <taxon>Bacteria</taxon>
        <taxon>Bacillati</taxon>
        <taxon>Chloroflexota</taxon>
        <taxon>Caldilineae</taxon>
        <taxon>Caldilineales</taxon>
        <taxon>Caldilineaceae</taxon>
        <taxon>Caldilinea</taxon>
    </lineage>
</organism>
<dbReference type="Proteomes" id="UP000007880">
    <property type="component" value="Chromosome"/>
</dbReference>
<dbReference type="HOGENOM" id="CLU_2116469_0_0_0"/>
<dbReference type="RefSeq" id="WP_014433687.1">
    <property type="nucleotide sequence ID" value="NC_017079.1"/>
</dbReference>